<evidence type="ECO:0000313" key="2">
    <source>
        <dbReference type="EMBL" id="KAF4703025.1"/>
    </source>
</evidence>
<feature type="compositionally biased region" description="Pro residues" evidence="1">
    <location>
        <begin position="121"/>
        <end position="130"/>
    </location>
</feature>
<accession>A0A7J6Q3H2</accession>
<comment type="caution">
    <text evidence="2">The sequence shown here is derived from an EMBL/GenBank/DDBJ whole genome shotgun (WGS) entry which is preliminary data.</text>
</comment>
<dbReference type="Proteomes" id="UP000553632">
    <property type="component" value="Unassembled WGS sequence"/>
</dbReference>
<organism evidence="2 3">
    <name type="scientific">Perkinsus olseni</name>
    <name type="common">Perkinsus atlanticus</name>
    <dbReference type="NCBI Taxonomy" id="32597"/>
    <lineage>
        <taxon>Eukaryota</taxon>
        <taxon>Sar</taxon>
        <taxon>Alveolata</taxon>
        <taxon>Perkinsozoa</taxon>
        <taxon>Perkinsea</taxon>
        <taxon>Perkinsida</taxon>
        <taxon>Perkinsidae</taxon>
        <taxon>Perkinsus</taxon>
    </lineage>
</organism>
<feature type="compositionally biased region" description="Polar residues" evidence="1">
    <location>
        <begin position="79"/>
        <end position="89"/>
    </location>
</feature>
<keyword evidence="3" id="KW-1185">Reference proteome</keyword>
<evidence type="ECO:0000256" key="1">
    <source>
        <dbReference type="SAM" id="MobiDB-lite"/>
    </source>
</evidence>
<feature type="region of interest" description="Disordered" evidence="1">
    <location>
        <begin position="1"/>
        <end position="160"/>
    </location>
</feature>
<dbReference type="AlphaFoldDB" id="A0A7J6Q3H2"/>
<sequence length="423" mass="45665">MNYTDASWAPPGAVCNSPTIRGPFSELQTYGQSRPSPYDYMAPPYPPPNARSNQYHRNPPSDGGSQYCNAGRGYHGSDRTTPAGPSQGSLPPRRRAPQVRQASSIPARPCNPSGYGLLRHPSPPPMPPPSLAAVYPGGPFPSNAGGPPSSGHHHHQQPYGNWMTEGMPGSSTMPLQPRKVKAITDPQHVFSSLPSPRLTHALLDDARQRKKSGRHTLTRTSSRAWGGDSKTVLRLSQPLTEQHTCTSTSSLRKTADREGMSKELIDSMLTLAKKARRRGSHVLCKRRDGKQVLCKPPGEPSAIGKGFYSLPQSDFHLPPKSSAAAAAGAEDVGDQHQGQHHHHNHGQTQFYDFNSTTAQTTGAYWSIHPIDDAGLSMFLPDSRRPDKSTSDWLHGTYSNASTSTVGSVGGGQSRYGHVGTELV</sequence>
<feature type="compositionally biased region" description="Low complexity" evidence="1">
    <location>
        <begin position="136"/>
        <end position="150"/>
    </location>
</feature>
<reference evidence="2 3" key="1">
    <citation type="submission" date="2020-04" db="EMBL/GenBank/DDBJ databases">
        <title>Perkinsus olseni comparative genomics.</title>
        <authorList>
            <person name="Bogema D.R."/>
        </authorList>
    </citation>
    <scope>NUCLEOTIDE SEQUENCE [LARGE SCALE GENOMIC DNA]</scope>
    <source>
        <strain evidence="2 3">ATCC PRA-207</strain>
    </source>
</reference>
<dbReference type="EMBL" id="JABANO010035717">
    <property type="protein sequence ID" value="KAF4703025.1"/>
    <property type="molecule type" value="Genomic_DNA"/>
</dbReference>
<gene>
    <name evidence="2" type="ORF">FOZ63_001378</name>
</gene>
<name>A0A7J6Q3H2_PEROL</name>
<dbReference type="OMA" id="KATSSEW"/>
<protein>
    <submittedName>
        <fullName evidence="2">Uncharacterized protein</fullName>
    </submittedName>
</protein>
<evidence type="ECO:0000313" key="3">
    <source>
        <dbReference type="Proteomes" id="UP000553632"/>
    </source>
</evidence>
<feature type="region of interest" description="Disordered" evidence="1">
    <location>
        <begin position="318"/>
        <end position="348"/>
    </location>
</feature>
<proteinExistence type="predicted"/>